<dbReference type="GO" id="GO:0004096">
    <property type="term" value="F:catalase activity"/>
    <property type="evidence" value="ECO:0007669"/>
    <property type="project" value="UniProtKB-EC"/>
</dbReference>
<dbReference type="Pfam" id="PF05067">
    <property type="entry name" value="Mn_catalase"/>
    <property type="match status" value="1"/>
</dbReference>
<organism evidence="4">
    <name type="scientific">uncultured Thermomicrobiales bacterium</name>
    <dbReference type="NCBI Taxonomy" id="1645740"/>
    <lineage>
        <taxon>Bacteria</taxon>
        <taxon>Pseudomonadati</taxon>
        <taxon>Thermomicrobiota</taxon>
        <taxon>Thermomicrobia</taxon>
        <taxon>Thermomicrobiales</taxon>
        <taxon>environmental samples</taxon>
    </lineage>
</organism>
<keyword evidence="3" id="KW-0106">Calcium</keyword>
<name>A0A6J4VGY0_9BACT</name>
<feature type="binding site" evidence="2">
    <location>
        <position position="183"/>
    </location>
    <ligand>
        <name>Mn(2+)</name>
        <dbReference type="ChEBI" id="CHEBI:29035"/>
        <label>1</label>
    </ligand>
</feature>
<evidence type="ECO:0000256" key="3">
    <source>
        <dbReference type="PIRSR" id="PIRSR607760-2"/>
    </source>
</evidence>
<evidence type="ECO:0000256" key="1">
    <source>
        <dbReference type="ARBA" id="ARBA00007644"/>
    </source>
</evidence>
<evidence type="ECO:0000256" key="2">
    <source>
        <dbReference type="PIRSR" id="PIRSR607760-1"/>
    </source>
</evidence>
<keyword evidence="2" id="KW-0479">Metal-binding</keyword>
<reference evidence="4" key="1">
    <citation type="submission" date="2020-02" db="EMBL/GenBank/DDBJ databases">
        <authorList>
            <person name="Meier V. D."/>
        </authorList>
    </citation>
    <scope>NUCLEOTIDE SEQUENCE</scope>
    <source>
        <strain evidence="4">AVDCRST_MAG33</strain>
    </source>
</reference>
<dbReference type="InterPro" id="IPR039377">
    <property type="entry name" value="Mn_catalase_dom"/>
</dbReference>
<feature type="binding site" evidence="3">
    <location>
        <position position="232"/>
    </location>
    <ligand>
        <name>Ca(2+)</name>
        <dbReference type="ChEBI" id="CHEBI:29108"/>
    </ligand>
</feature>
<keyword evidence="2" id="KW-0464">Manganese</keyword>
<evidence type="ECO:0000313" key="4">
    <source>
        <dbReference type="EMBL" id="CAA9575505.1"/>
    </source>
</evidence>
<dbReference type="InterPro" id="IPR007760">
    <property type="entry name" value="Mn_catalase"/>
</dbReference>
<protein>
    <submittedName>
        <fullName evidence="4">Manganese catalase</fullName>
        <ecNumber evidence="4">1.11.1.6</ecNumber>
    </submittedName>
</protein>
<keyword evidence="4" id="KW-0575">Peroxidase</keyword>
<dbReference type="GO" id="GO:0046872">
    <property type="term" value="F:metal ion binding"/>
    <property type="evidence" value="ECO:0007669"/>
    <property type="project" value="UniProtKB-KW"/>
</dbReference>
<dbReference type="SUPFAM" id="SSF47240">
    <property type="entry name" value="Ferritin-like"/>
    <property type="match status" value="1"/>
</dbReference>
<sequence length="295" mass="32581">MYLRIDRLQIEMPVAENPDPRAANAVQELMGGRFGEMSTLMNYTYQSFNFRGKKTLKPFYDLIANIATEELGHIELVGATVSGLLTGSADRGPAETAPLKDVLGVGNPHHFLNGGMGVLGVNATNSPWSGDYIFNTGDLVLDLLHNFFLECGARMGKLRVYEMTDNPIAREMLGYLLVRGGVHQLAYAKALEELTGVEIPKMLNIPNISNTVFPETKRFMDRQSHATLYRFSPDDYRDIDKIWKGTHPEDGSTLNVVDGPPEGGETNPGAYEPAVFAPGYVPEELEEIAKRLMKG</sequence>
<keyword evidence="4" id="KW-0560">Oxidoreductase</keyword>
<gene>
    <name evidence="4" type="ORF">AVDCRST_MAG33-2984</name>
</gene>
<accession>A0A6J4VGY0</accession>
<feature type="binding site" evidence="2">
    <location>
        <position position="70"/>
    </location>
    <ligand>
        <name>Mn(2+)</name>
        <dbReference type="ChEBI" id="CHEBI:29035"/>
        <label>1</label>
    </ligand>
</feature>
<feature type="binding site" evidence="2">
    <location>
        <position position="150"/>
    </location>
    <ligand>
        <name>Mn(2+)</name>
        <dbReference type="ChEBI" id="CHEBI:29035"/>
        <label>1</label>
    </ligand>
</feature>
<dbReference type="CDD" id="cd01051">
    <property type="entry name" value="Mn_catalase"/>
    <property type="match status" value="1"/>
</dbReference>
<feature type="binding site" evidence="2">
    <location>
        <position position="36"/>
    </location>
    <ligand>
        <name>Mn(2+)</name>
        <dbReference type="ChEBI" id="CHEBI:29035"/>
        <label>1</label>
    </ligand>
</feature>
<proteinExistence type="inferred from homology"/>
<feature type="binding site" evidence="2">
    <location>
        <position position="73"/>
    </location>
    <ligand>
        <name>Mn(2+)</name>
        <dbReference type="ChEBI" id="CHEBI:29035"/>
        <label>1</label>
    </ligand>
</feature>
<comment type="cofactor">
    <cofactor evidence="2">
        <name>Mn(2+)</name>
        <dbReference type="ChEBI" id="CHEBI:29035"/>
    </cofactor>
    <text evidence="2">Binds 2 manganese ions per subunit.</text>
</comment>
<dbReference type="InterPro" id="IPR009078">
    <property type="entry name" value="Ferritin-like_SF"/>
</dbReference>
<feature type="binding site" evidence="3">
    <location>
        <position position="61"/>
    </location>
    <ligand>
        <name>Ca(2+)</name>
        <dbReference type="ChEBI" id="CHEBI:29108"/>
    </ligand>
</feature>
<dbReference type="AlphaFoldDB" id="A0A6J4VGY0"/>
<comment type="cofactor">
    <cofactor evidence="3">
        <name>Ca(2+)</name>
        <dbReference type="ChEBI" id="CHEBI:29108"/>
    </cofactor>
    <text evidence="3">Binds 1 Ca(2+) ion per subunit.</text>
</comment>
<dbReference type="EC" id="1.11.1.6" evidence="4"/>
<dbReference type="Gene3D" id="1.20.1260.10">
    <property type="match status" value="1"/>
</dbReference>
<dbReference type="EMBL" id="CADCWK010000375">
    <property type="protein sequence ID" value="CAA9575505.1"/>
    <property type="molecule type" value="Genomic_DNA"/>
</dbReference>
<comment type="similarity">
    <text evidence="1">Belongs to the manganese catalase family.</text>
</comment>
<dbReference type="InterPro" id="IPR012347">
    <property type="entry name" value="Ferritin-like"/>
</dbReference>